<sequence>MKMNYYDYLQQENWLMLSNEQMLSLYDDVISAFTAPSVTVESVRVSNVLLPNRQLRTLVIRLDKQDFIFVPGQRGVSLGKLRERSSEPETLIEIKDYRSESQFSPRRLTDIVPMLVCCESDRPGAKLDGSYNTVTGKYSGKNLNSDSICSHVEENLVQPQSIEEALTWEYPKVIRLNEELLAKQNNANPDHYAIYRIKELTYSELLMDLCGYNIQLLPEDNFEYLFMPTIGLPGMSNSAQNVMVLDNEGLLPDLSIQLVPDDVPLLTDQVEIQKQIVTASEWESASYRVPHNITPQSVLKPEEIAYRKCILLQP</sequence>
<name>A0ABT5WYP7_9ENTE</name>
<gene>
    <name evidence="2" type="ORF">OL233_00775</name>
</gene>
<evidence type="ECO:0000313" key="2">
    <source>
        <dbReference type="EMBL" id="MDF0478806.1"/>
    </source>
</evidence>
<dbReference type="EMBL" id="JAPDSH010000001">
    <property type="protein sequence ID" value="MDF0478806.1"/>
    <property type="molecule type" value="Genomic_DNA"/>
</dbReference>
<organism evidence="2 3">
    <name type="scientific">Vagococcus proximus</name>
    <dbReference type="NCBI Taxonomy" id="2991417"/>
    <lineage>
        <taxon>Bacteria</taxon>
        <taxon>Bacillati</taxon>
        <taxon>Bacillota</taxon>
        <taxon>Bacilli</taxon>
        <taxon>Lactobacillales</taxon>
        <taxon>Enterococcaceae</taxon>
        <taxon>Vagococcus</taxon>
    </lineage>
</organism>
<evidence type="ECO:0000259" key="1">
    <source>
        <dbReference type="Pfam" id="PF23944"/>
    </source>
</evidence>
<proteinExistence type="predicted"/>
<dbReference type="Pfam" id="PF23944">
    <property type="entry name" value="DUF7278"/>
    <property type="match status" value="1"/>
</dbReference>
<dbReference type="InterPro" id="IPR055702">
    <property type="entry name" value="DUF7278"/>
</dbReference>
<keyword evidence="3" id="KW-1185">Reference proteome</keyword>
<evidence type="ECO:0000313" key="3">
    <source>
        <dbReference type="Proteomes" id="UP001147148"/>
    </source>
</evidence>
<reference evidence="2" key="1">
    <citation type="submission" date="2022-10" db="EMBL/GenBank/DDBJ databases">
        <title>Vagococcus sp. isolated from poultry meat.</title>
        <authorList>
            <person name="Johansson P."/>
            <person name="Bjorkroth J."/>
        </authorList>
    </citation>
    <scope>NUCLEOTIDE SEQUENCE</scope>
    <source>
        <strain evidence="2">PNs007</strain>
    </source>
</reference>
<feature type="domain" description="DUF7278" evidence="1">
    <location>
        <begin position="128"/>
        <end position="196"/>
    </location>
</feature>
<accession>A0ABT5WYP7</accession>
<protein>
    <recommendedName>
        <fullName evidence="1">DUF7278 domain-containing protein</fullName>
    </recommendedName>
</protein>
<comment type="caution">
    <text evidence="2">The sequence shown here is derived from an EMBL/GenBank/DDBJ whole genome shotgun (WGS) entry which is preliminary data.</text>
</comment>
<dbReference type="Proteomes" id="UP001147148">
    <property type="component" value="Unassembled WGS sequence"/>
</dbReference>